<dbReference type="AlphaFoldDB" id="A0A272EVR3"/>
<accession>A0A272EVR3</accession>
<dbReference type="Proteomes" id="UP000623509">
    <property type="component" value="Unassembled WGS sequence"/>
</dbReference>
<dbReference type="InterPro" id="IPR050772">
    <property type="entry name" value="Hydratase-Decarb/MhpD_sf"/>
</dbReference>
<evidence type="ECO:0000313" key="6">
    <source>
        <dbReference type="Proteomes" id="UP000623509"/>
    </source>
</evidence>
<dbReference type="InterPro" id="IPR036663">
    <property type="entry name" value="Fumarylacetoacetase_C_sf"/>
</dbReference>
<comment type="caution">
    <text evidence="4">The sequence shown here is derived from an EMBL/GenBank/DDBJ whole genome shotgun (WGS) entry which is preliminary data.</text>
</comment>
<dbReference type="PANTHER" id="PTHR30143">
    <property type="entry name" value="ACID HYDRATASE"/>
    <property type="match status" value="1"/>
</dbReference>
<dbReference type="Gene3D" id="3.90.850.10">
    <property type="entry name" value="Fumarylacetoacetase-like, C-terminal domain"/>
    <property type="match status" value="1"/>
</dbReference>
<dbReference type="EMBL" id="NMRN01000009">
    <property type="protein sequence ID" value="PAS94201.1"/>
    <property type="molecule type" value="Genomic_DNA"/>
</dbReference>
<keyword evidence="6" id="KW-1185">Reference proteome</keyword>
<sequence>MGWFQDGHPPAWKLGGSPASGPACAPVPADAIFESPWQLPAGFAVQLGIEAEVAVRLRCDLAPDADMAAVWAAIDCLYPCIELCDIRLDAQQPLPASVQRADQQFNRALILGPALRVLARPDWSALRLAVQDDGHEIFRGEGCHPYGNPLHSLPWLARHAAEHWDGLRAGDLIATGSWSGIHWAQPGARVRVELDEFGSVEMRL</sequence>
<dbReference type="Proteomes" id="UP000216107">
    <property type="component" value="Unassembled WGS sequence"/>
</dbReference>
<proteinExistence type="predicted"/>
<name>A0A272EVR3_9RHOO</name>
<evidence type="ECO:0000313" key="3">
    <source>
        <dbReference type="EMBL" id="KAF7599921.1"/>
    </source>
</evidence>
<dbReference type="SUPFAM" id="SSF56529">
    <property type="entry name" value="FAH"/>
    <property type="match status" value="1"/>
</dbReference>
<dbReference type="InterPro" id="IPR011234">
    <property type="entry name" value="Fumarylacetoacetase-like_C"/>
</dbReference>
<keyword evidence="1" id="KW-0456">Lyase</keyword>
<reference evidence="4 5" key="2">
    <citation type="submission" date="2017-07" db="EMBL/GenBank/DDBJ databases">
        <title>Candidatus Dactylopiibacterium carminicum, a nitrogen-fixing symbiont of the cochineal insect Dactylopius coccus and Dactylopius opuntiae (Hemiptera: Coccoidea: Dactylopiidae).</title>
        <authorList>
            <person name="Vera A."/>
        </authorList>
    </citation>
    <scope>NUCLEOTIDE SEQUENCE [LARGE SCALE GENOMIC DNA]</scope>
    <source>
        <strain evidence="4 5">NFDCM</strain>
    </source>
</reference>
<gene>
    <name evidence="3" type="ORF">BGI27_05375</name>
    <name evidence="4" type="ORF">CGU29_04965</name>
</gene>
<organism evidence="4 5">
    <name type="scientific">Candidatus Dactylopiibacterium carminicum</name>
    <dbReference type="NCBI Taxonomy" id="857335"/>
    <lineage>
        <taxon>Bacteria</taxon>
        <taxon>Pseudomonadati</taxon>
        <taxon>Pseudomonadota</taxon>
        <taxon>Betaproteobacteria</taxon>
        <taxon>Rhodocyclales</taxon>
        <taxon>Rhodocyclaceae</taxon>
        <taxon>Candidatus Dactylopiibacterium</taxon>
    </lineage>
</organism>
<evidence type="ECO:0000313" key="4">
    <source>
        <dbReference type="EMBL" id="PAS94201.1"/>
    </source>
</evidence>
<feature type="domain" description="Fumarylacetoacetase-like C-terminal" evidence="2">
    <location>
        <begin position="36"/>
        <end position="203"/>
    </location>
</feature>
<evidence type="ECO:0000313" key="5">
    <source>
        <dbReference type="Proteomes" id="UP000216107"/>
    </source>
</evidence>
<dbReference type="GO" id="GO:0008684">
    <property type="term" value="F:2-oxopent-4-enoate hydratase activity"/>
    <property type="evidence" value="ECO:0007669"/>
    <property type="project" value="TreeGrafter"/>
</dbReference>
<dbReference type="GO" id="GO:0005737">
    <property type="term" value="C:cytoplasm"/>
    <property type="evidence" value="ECO:0007669"/>
    <property type="project" value="TreeGrafter"/>
</dbReference>
<evidence type="ECO:0000256" key="1">
    <source>
        <dbReference type="ARBA" id="ARBA00023239"/>
    </source>
</evidence>
<dbReference type="EMBL" id="MDUX01000012">
    <property type="protein sequence ID" value="KAF7599921.1"/>
    <property type="molecule type" value="Genomic_DNA"/>
</dbReference>
<dbReference type="PANTHER" id="PTHR30143:SF0">
    <property type="entry name" value="2-KETO-4-PENTENOATE HYDRATASE"/>
    <property type="match status" value="1"/>
</dbReference>
<dbReference type="Pfam" id="PF01557">
    <property type="entry name" value="FAA_hydrolase"/>
    <property type="match status" value="1"/>
</dbReference>
<evidence type="ECO:0000259" key="2">
    <source>
        <dbReference type="Pfam" id="PF01557"/>
    </source>
</evidence>
<protein>
    <submittedName>
        <fullName evidence="4">Hydratase</fullName>
    </submittedName>
</protein>
<dbReference type="OrthoDB" id="8689761at2"/>
<reference evidence="3 6" key="1">
    <citation type="submission" date="2016-08" db="EMBL/GenBank/DDBJ databases">
        <title>Candidatus Dactylopiibacterium carminicum genome sequence.</title>
        <authorList>
            <person name="Ramirez-Puebla S.T."/>
            <person name="Ormeno-Orrillo E."/>
            <person name="Vera-Ponce De Leon A."/>
            <person name="Luis L."/>
            <person name="Sanchez-Flores A."/>
            <person name="Monica R."/>
            <person name="Martinez-Romero E."/>
        </authorList>
    </citation>
    <scope>NUCLEOTIDE SEQUENCE [LARGE SCALE GENOMIC DNA]</scope>
    <source>
        <strain evidence="3">END1</strain>
    </source>
</reference>